<name>A0A2G8S2Z7_9APHY</name>
<feature type="compositionally biased region" description="Basic and acidic residues" evidence="1">
    <location>
        <begin position="203"/>
        <end position="214"/>
    </location>
</feature>
<dbReference type="AlphaFoldDB" id="A0A2G8S2Z7"/>
<dbReference type="EMBL" id="AYKW01000011">
    <property type="protein sequence ID" value="PIL32416.1"/>
    <property type="molecule type" value="Genomic_DNA"/>
</dbReference>
<feature type="region of interest" description="Disordered" evidence="1">
    <location>
        <begin position="189"/>
        <end position="234"/>
    </location>
</feature>
<proteinExistence type="predicted"/>
<reference evidence="2 4" key="1">
    <citation type="journal article" date="2015" name="Sci. Rep.">
        <title>Chromosome-level genome map provides insights into diverse defense mechanisms in the medicinal fungus Ganoderma sinense.</title>
        <authorList>
            <person name="Zhu Y."/>
            <person name="Xu J."/>
            <person name="Sun C."/>
            <person name="Zhou S."/>
            <person name="Xu H."/>
            <person name="Nelson D.R."/>
            <person name="Qian J."/>
            <person name="Song J."/>
            <person name="Luo H."/>
            <person name="Xiang L."/>
            <person name="Li Y."/>
            <person name="Xu Z."/>
            <person name="Ji A."/>
            <person name="Wang L."/>
            <person name="Lu S."/>
            <person name="Hayward A."/>
            <person name="Sun W."/>
            <person name="Li X."/>
            <person name="Schwartz D.C."/>
            <person name="Wang Y."/>
            <person name="Chen S."/>
        </authorList>
    </citation>
    <scope>NUCLEOTIDE SEQUENCE [LARGE SCALE GENOMIC DNA]</scope>
    <source>
        <strain evidence="2 4">ZZ0214-1</strain>
    </source>
</reference>
<gene>
    <name evidence="3" type="ORF">GSI_05662</name>
    <name evidence="2" type="ORF">GSI_09796</name>
</gene>
<accession>A0A2G8S2Z7</accession>
<evidence type="ECO:0000313" key="3">
    <source>
        <dbReference type="EMBL" id="PIL32416.1"/>
    </source>
</evidence>
<sequence length="320" mass="36297">MRAKPFFVFQFEKPDPPKPDRKDGRNDARTELRNSFNNGLVRVTGRDEARIWYAIWRYALWVVDRYGFKFNDGGWPSDIPFRDLNRIPGGTHVFRRLQSRWDSGLLWLVRASEEDKRNARRDPRLLIPNTSQRAAALGTAIPRAPSRKLVHCITDLASRFQLDTPDSSATTGVVLHPATMRPHFTFSVLPGGAPAPNASGARPLERAQRSDINKSRKRPITNPEGRELRHPKRGPMTTKFVVEAEGIAGDEVGEAIESGRIVLTDEILTDCVDVPREAGGSRSRRLGVEEWFSSSDIEPEDDIEMADEWDAELRAERLRY</sequence>
<evidence type="ECO:0000256" key="1">
    <source>
        <dbReference type="SAM" id="MobiDB-lite"/>
    </source>
</evidence>
<comment type="caution">
    <text evidence="2">The sequence shown here is derived from an EMBL/GenBank/DDBJ whole genome shotgun (WGS) entry which is preliminary data.</text>
</comment>
<feature type="compositionally biased region" description="Low complexity" evidence="1">
    <location>
        <begin position="190"/>
        <end position="202"/>
    </location>
</feature>
<organism evidence="2 4">
    <name type="scientific">Ganoderma sinense ZZ0214-1</name>
    <dbReference type="NCBI Taxonomy" id="1077348"/>
    <lineage>
        <taxon>Eukaryota</taxon>
        <taxon>Fungi</taxon>
        <taxon>Dikarya</taxon>
        <taxon>Basidiomycota</taxon>
        <taxon>Agaricomycotina</taxon>
        <taxon>Agaricomycetes</taxon>
        <taxon>Polyporales</taxon>
        <taxon>Polyporaceae</taxon>
        <taxon>Ganoderma</taxon>
    </lineage>
</organism>
<dbReference type="EMBL" id="AYKW01000028">
    <property type="protein sequence ID" value="PIL28145.1"/>
    <property type="molecule type" value="Genomic_DNA"/>
</dbReference>
<evidence type="ECO:0000313" key="4">
    <source>
        <dbReference type="Proteomes" id="UP000230002"/>
    </source>
</evidence>
<dbReference type="OrthoDB" id="2763254at2759"/>
<evidence type="ECO:0000313" key="2">
    <source>
        <dbReference type="EMBL" id="PIL28145.1"/>
    </source>
</evidence>
<keyword evidence="4" id="KW-1185">Reference proteome</keyword>
<protein>
    <submittedName>
        <fullName evidence="2">Uncharacterized protein</fullName>
    </submittedName>
</protein>
<dbReference type="Proteomes" id="UP000230002">
    <property type="component" value="Unassembled WGS sequence"/>
</dbReference>